<feature type="region of interest" description="Disordered" evidence="1">
    <location>
        <begin position="89"/>
        <end position="115"/>
    </location>
</feature>
<dbReference type="EMBL" id="JACBPP010000007">
    <property type="protein sequence ID" value="KAF8000262.1"/>
    <property type="molecule type" value="Genomic_DNA"/>
</dbReference>
<feature type="region of interest" description="Disordered" evidence="1">
    <location>
        <begin position="22"/>
        <end position="69"/>
    </location>
</feature>
<evidence type="ECO:0000256" key="1">
    <source>
        <dbReference type="SAM" id="MobiDB-lite"/>
    </source>
</evidence>
<dbReference type="Proteomes" id="UP000649328">
    <property type="component" value="Unassembled WGS sequence"/>
</dbReference>
<feature type="compositionally biased region" description="Polar residues" evidence="1">
    <location>
        <begin position="58"/>
        <end position="68"/>
    </location>
</feature>
<dbReference type="AlphaFoldDB" id="A0A8H7GPL5"/>
<keyword evidence="3" id="KW-1185">Reference proteome</keyword>
<organism evidence="2 3">
    <name type="scientific">Metschnikowia pulcherrima</name>
    <dbReference type="NCBI Taxonomy" id="27326"/>
    <lineage>
        <taxon>Eukaryota</taxon>
        <taxon>Fungi</taxon>
        <taxon>Dikarya</taxon>
        <taxon>Ascomycota</taxon>
        <taxon>Saccharomycotina</taxon>
        <taxon>Pichiomycetes</taxon>
        <taxon>Metschnikowiaceae</taxon>
        <taxon>Metschnikowia</taxon>
    </lineage>
</organism>
<protein>
    <submittedName>
        <fullName evidence="2">Uncharacterized protein</fullName>
    </submittedName>
</protein>
<name>A0A8H7GPL5_9ASCO</name>
<gene>
    <name evidence="2" type="ORF">HF325_005191</name>
</gene>
<accession>A0A8H7GPL5</accession>
<comment type="caution">
    <text evidence="2">The sequence shown here is derived from an EMBL/GenBank/DDBJ whole genome shotgun (WGS) entry which is preliminary data.</text>
</comment>
<feature type="compositionally biased region" description="Basic and acidic residues" evidence="1">
    <location>
        <begin position="105"/>
        <end position="115"/>
    </location>
</feature>
<sequence>MSLINDYLSFSLSVLETAAKPTPLHTDAPTASASLQPGSIPVHPFSVPSVPSVATGGLSATENETTAPQALAQDGESFSDHINNQKEATVSAELKGDNVSGRPTVAEEARKRSRL</sequence>
<evidence type="ECO:0000313" key="3">
    <source>
        <dbReference type="Proteomes" id="UP000649328"/>
    </source>
</evidence>
<feature type="compositionally biased region" description="Low complexity" evidence="1">
    <location>
        <begin position="39"/>
        <end position="53"/>
    </location>
</feature>
<proteinExistence type="predicted"/>
<evidence type="ECO:0000313" key="2">
    <source>
        <dbReference type="EMBL" id="KAF8000262.1"/>
    </source>
</evidence>
<reference evidence="2" key="1">
    <citation type="submission" date="2020-10" db="EMBL/GenBank/DDBJ databases">
        <title>The Whole-Genome Sequence of Metschnikowia persimmonesis, a Novel Endophytic Yeast Species Isolated from Medicinal Plant Diospyros kaki Thumb.</title>
        <authorList>
            <person name="Rahmat E."/>
            <person name="Kang Y."/>
        </authorList>
    </citation>
    <scope>NUCLEOTIDE SEQUENCE</scope>
    <source>
        <strain evidence="2">KIOM G15050</strain>
    </source>
</reference>